<evidence type="ECO:0000256" key="1">
    <source>
        <dbReference type="ARBA" id="ARBA00021772"/>
    </source>
</evidence>
<dbReference type="Gene3D" id="2.60.120.920">
    <property type="match status" value="1"/>
</dbReference>
<proteinExistence type="predicted"/>
<dbReference type="InterPro" id="IPR035766">
    <property type="entry name" value="SPRYD7"/>
</dbReference>
<dbReference type="OrthoDB" id="40953at2759"/>
<dbReference type="InterPro" id="IPR003877">
    <property type="entry name" value="SPRY_dom"/>
</dbReference>
<organism evidence="3">
    <name type="scientific">Oppiella nova</name>
    <dbReference type="NCBI Taxonomy" id="334625"/>
    <lineage>
        <taxon>Eukaryota</taxon>
        <taxon>Metazoa</taxon>
        <taxon>Ecdysozoa</taxon>
        <taxon>Arthropoda</taxon>
        <taxon>Chelicerata</taxon>
        <taxon>Arachnida</taxon>
        <taxon>Acari</taxon>
        <taxon>Acariformes</taxon>
        <taxon>Sarcoptiformes</taxon>
        <taxon>Oribatida</taxon>
        <taxon>Brachypylina</taxon>
        <taxon>Oppioidea</taxon>
        <taxon>Oppiidae</taxon>
        <taxon>Oppiella</taxon>
    </lineage>
</organism>
<evidence type="ECO:0000313" key="4">
    <source>
        <dbReference type="Proteomes" id="UP000728032"/>
    </source>
</evidence>
<dbReference type="PROSITE" id="PS50188">
    <property type="entry name" value="B302_SPRY"/>
    <property type="match status" value="1"/>
</dbReference>
<name>A0A7R9MQZ2_9ACAR</name>
<dbReference type="EMBL" id="OC950638">
    <property type="protein sequence ID" value="CAD7664029.1"/>
    <property type="molecule type" value="Genomic_DNA"/>
</dbReference>
<dbReference type="EMBL" id="CAJPVJ010035813">
    <property type="protein sequence ID" value="CAG2181166.1"/>
    <property type="molecule type" value="Genomic_DNA"/>
</dbReference>
<keyword evidence="4" id="KW-1185">Reference proteome</keyword>
<protein>
    <recommendedName>
        <fullName evidence="1">SPRY domain-containing protein 7</fullName>
    </recommendedName>
</protein>
<dbReference type="AlphaFoldDB" id="A0A7R9MQZ2"/>
<dbReference type="InterPro" id="IPR043136">
    <property type="entry name" value="B30.2/SPRY_sf"/>
</dbReference>
<dbReference type="PANTHER" id="PTHR20951">
    <property type="entry name" value="C13ORF1 PROTEIN-RELATED"/>
    <property type="match status" value="1"/>
</dbReference>
<gene>
    <name evidence="3" type="ORF">ONB1V03_LOCUS20587</name>
</gene>
<dbReference type="Proteomes" id="UP000728032">
    <property type="component" value="Unassembled WGS sequence"/>
</dbReference>
<dbReference type="Pfam" id="PF00622">
    <property type="entry name" value="SPRY"/>
    <property type="match status" value="1"/>
</dbReference>
<reference evidence="3" key="1">
    <citation type="submission" date="2020-11" db="EMBL/GenBank/DDBJ databases">
        <authorList>
            <person name="Tran Van P."/>
        </authorList>
    </citation>
    <scope>NUCLEOTIDE SEQUENCE</scope>
</reference>
<sequence>MECLLCIRRCFGLEGHTSYSLVKDQLIPKVILDTTTMGNDVVIVKKGHRICGTGGAITTAPIVQNKAYFEVKVQQTGIWGIGLATSNANLSSVPLGIDSQSWVLRQDGNIVNENQIIHSLTEEIQESDVIGIT</sequence>
<dbReference type="SUPFAM" id="SSF49899">
    <property type="entry name" value="Concanavalin A-like lectins/glucanases"/>
    <property type="match status" value="1"/>
</dbReference>
<accession>A0A7R9MQZ2</accession>
<dbReference type="PANTHER" id="PTHR20951:SF2">
    <property type="entry name" value="SPRY DOMAIN-CONTAINING PROTEIN 7"/>
    <property type="match status" value="1"/>
</dbReference>
<evidence type="ECO:0000259" key="2">
    <source>
        <dbReference type="PROSITE" id="PS50188"/>
    </source>
</evidence>
<dbReference type="InterPro" id="IPR001870">
    <property type="entry name" value="B30.2/SPRY"/>
</dbReference>
<dbReference type="InterPro" id="IPR013320">
    <property type="entry name" value="ConA-like_dom_sf"/>
</dbReference>
<feature type="non-terminal residue" evidence="3">
    <location>
        <position position="133"/>
    </location>
</feature>
<feature type="domain" description="B30.2/SPRY" evidence="2">
    <location>
        <begin position="4"/>
        <end position="133"/>
    </location>
</feature>
<evidence type="ECO:0000313" key="3">
    <source>
        <dbReference type="EMBL" id="CAD7664029.1"/>
    </source>
</evidence>